<keyword evidence="3" id="KW-1185">Reference proteome</keyword>
<proteinExistence type="predicted"/>
<dbReference type="VEuPathDB" id="FungiDB:SeMB42_g03702"/>
<feature type="region of interest" description="Disordered" evidence="1">
    <location>
        <begin position="101"/>
        <end position="193"/>
    </location>
</feature>
<evidence type="ECO:0000313" key="3">
    <source>
        <dbReference type="Proteomes" id="UP000317494"/>
    </source>
</evidence>
<evidence type="ECO:0000313" key="2">
    <source>
        <dbReference type="EMBL" id="TPX46426.1"/>
    </source>
</evidence>
<reference evidence="2 3" key="1">
    <citation type="journal article" date="2019" name="Sci. Rep.">
        <title>Comparative genomics of chytrid fungi reveal insights into the obligate biotrophic and pathogenic lifestyle of Synchytrium endobioticum.</title>
        <authorList>
            <person name="van de Vossenberg B.T.L.H."/>
            <person name="Warris S."/>
            <person name="Nguyen H.D.T."/>
            <person name="van Gent-Pelzer M.P.E."/>
            <person name="Joly D.L."/>
            <person name="van de Geest H.C."/>
            <person name="Bonants P.J.M."/>
            <person name="Smith D.S."/>
            <person name="Levesque C.A."/>
            <person name="van der Lee T.A.J."/>
        </authorList>
    </citation>
    <scope>NUCLEOTIDE SEQUENCE [LARGE SCALE GENOMIC DNA]</scope>
    <source>
        <strain evidence="2 3">MB42</strain>
    </source>
</reference>
<organism evidence="2 3">
    <name type="scientific">Synchytrium endobioticum</name>
    <dbReference type="NCBI Taxonomy" id="286115"/>
    <lineage>
        <taxon>Eukaryota</taxon>
        <taxon>Fungi</taxon>
        <taxon>Fungi incertae sedis</taxon>
        <taxon>Chytridiomycota</taxon>
        <taxon>Chytridiomycota incertae sedis</taxon>
        <taxon>Chytridiomycetes</taxon>
        <taxon>Synchytriales</taxon>
        <taxon>Synchytriaceae</taxon>
        <taxon>Synchytrium</taxon>
    </lineage>
</organism>
<dbReference type="EMBL" id="QEAN01000136">
    <property type="protein sequence ID" value="TPX46426.1"/>
    <property type="molecule type" value="Genomic_DNA"/>
</dbReference>
<accession>A0A507D4R6</accession>
<name>A0A507D4R6_9FUNG</name>
<evidence type="ECO:0000256" key="1">
    <source>
        <dbReference type="SAM" id="MobiDB-lite"/>
    </source>
</evidence>
<dbReference type="Proteomes" id="UP000317494">
    <property type="component" value="Unassembled WGS sequence"/>
</dbReference>
<gene>
    <name evidence="2" type="ORF">SeMB42_g03702</name>
</gene>
<sequence>MSVLFSRLNYGLGLLSPKGLAARLLNQALIEGTKMALGGARNTNQKLMLALAGVQDAESTIKKSKSSIKKQLTQSAENQNTLAFALMQDHTKWPMELLTAHSPVPANPKASRTIPPRSIPANKHEMYQVQRMAQPPSPSHMPGADNADNTAVQPKATFHPRQPQQAQDLNSNRTRPSSLGRTANQDKLCQNDR</sequence>
<protein>
    <submittedName>
        <fullName evidence="2">Uncharacterized protein</fullName>
    </submittedName>
</protein>
<dbReference type="AlphaFoldDB" id="A0A507D4R6"/>
<comment type="caution">
    <text evidence="2">The sequence shown here is derived from an EMBL/GenBank/DDBJ whole genome shotgun (WGS) entry which is preliminary data.</text>
</comment>
<feature type="compositionally biased region" description="Polar residues" evidence="1">
    <location>
        <begin position="162"/>
        <end position="193"/>
    </location>
</feature>